<evidence type="ECO:0000313" key="3">
    <source>
        <dbReference type="Proteomes" id="UP001174909"/>
    </source>
</evidence>
<accession>A0AA35QUZ7</accession>
<dbReference type="AlphaFoldDB" id="A0AA35QUZ7"/>
<keyword evidence="3" id="KW-1185">Reference proteome</keyword>
<gene>
    <name evidence="2" type="ORF">GBAR_LOCUS1096</name>
</gene>
<protein>
    <submittedName>
        <fullName evidence="2">Uncharacterized protein</fullName>
    </submittedName>
</protein>
<evidence type="ECO:0000256" key="1">
    <source>
        <dbReference type="SAM" id="MobiDB-lite"/>
    </source>
</evidence>
<dbReference type="EMBL" id="CASHTH010000157">
    <property type="protein sequence ID" value="CAI7992723.1"/>
    <property type="molecule type" value="Genomic_DNA"/>
</dbReference>
<comment type="caution">
    <text evidence="2">The sequence shown here is derived from an EMBL/GenBank/DDBJ whole genome shotgun (WGS) entry which is preliminary data.</text>
</comment>
<reference evidence="2" key="1">
    <citation type="submission" date="2023-03" db="EMBL/GenBank/DDBJ databases">
        <authorList>
            <person name="Steffen K."/>
            <person name="Cardenas P."/>
        </authorList>
    </citation>
    <scope>NUCLEOTIDE SEQUENCE</scope>
</reference>
<sequence length="124" mass="13599">MGAAGGYATMSQIHARQPVPPRLARETMDTFKTTGTISKDGVLTLNDLPFAEGIEVEVTVQRQPDGYVRMEVDPNDLSRPALHNPNKGTVIWYHDPFEPAIPEEEWEMLAGGSPLDQANPGVQD</sequence>
<organism evidence="2 3">
    <name type="scientific">Geodia barretti</name>
    <name type="common">Barrett's horny sponge</name>
    <dbReference type="NCBI Taxonomy" id="519541"/>
    <lineage>
        <taxon>Eukaryota</taxon>
        <taxon>Metazoa</taxon>
        <taxon>Porifera</taxon>
        <taxon>Demospongiae</taxon>
        <taxon>Heteroscleromorpha</taxon>
        <taxon>Tetractinellida</taxon>
        <taxon>Astrophorina</taxon>
        <taxon>Geodiidae</taxon>
        <taxon>Geodia</taxon>
    </lineage>
</organism>
<proteinExistence type="predicted"/>
<feature type="region of interest" description="Disordered" evidence="1">
    <location>
        <begin position="1"/>
        <end position="21"/>
    </location>
</feature>
<name>A0AA35QUZ7_GEOBA</name>
<evidence type="ECO:0000313" key="2">
    <source>
        <dbReference type="EMBL" id="CAI7992723.1"/>
    </source>
</evidence>
<dbReference type="Proteomes" id="UP001174909">
    <property type="component" value="Unassembled WGS sequence"/>
</dbReference>